<reference evidence="2 3" key="1">
    <citation type="submission" date="2024-08" db="EMBL/GenBank/DDBJ databases">
        <authorList>
            <person name="Cucini C."/>
            <person name="Frati F."/>
        </authorList>
    </citation>
    <scope>NUCLEOTIDE SEQUENCE [LARGE SCALE GENOMIC DNA]</scope>
</reference>
<dbReference type="SUPFAM" id="SSF143410">
    <property type="entry name" value="DOPA-like"/>
    <property type="match status" value="1"/>
</dbReference>
<dbReference type="Gene3D" id="3.30.70.1240">
    <property type="entry name" value="DOPA-like domains"/>
    <property type="match status" value="1"/>
</dbReference>
<dbReference type="EMBL" id="CAXLJM020000007">
    <property type="protein sequence ID" value="CAL8074717.1"/>
    <property type="molecule type" value="Genomic_DNA"/>
</dbReference>
<dbReference type="InterPro" id="IPR014980">
    <property type="entry name" value="DOPA_dioxygen"/>
</dbReference>
<dbReference type="InterPro" id="IPR023389">
    <property type="entry name" value="DOPA-like_sf"/>
</dbReference>
<comment type="caution">
    <text evidence="2">The sequence shown here is derived from an EMBL/GenBank/DDBJ whole genome shotgun (WGS) entry which is preliminary data.</text>
</comment>
<keyword evidence="1" id="KW-0732">Signal</keyword>
<proteinExistence type="predicted"/>
<keyword evidence="3" id="KW-1185">Reference proteome</keyword>
<dbReference type="Pfam" id="PF08883">
    <property type="entry name" value="DOPA_dioxygen"/>
    <property type="match status" value="1"/>
</dbReference>
<evidence type="ECO:0000313" key="3">
    <source>
        <dbReference type="Proteomes" id="UP001642540"/>
    </source>
</evidence>
<evidence type="ECO:0000256" key="1">
    <source>
        <dbReference type="SAM" id="SignalP"/>
    </source>
</evidence>
<sequence>MQKLLISVAVVLAVAAAATAQSFYEEEIGAWHFHTYFFEVNPSKTAEAIAFRKATRQMINDGNLPECSLNQIAIGWDGPHPVSQWELCCNKTSYAAAHSWHTQNHGNLSVLIHPLTIYDQEDHMSRTSWIGKEVVIDAECPCLYPELPQPRPCPVYPEYSDDLPEDLENIQYEKPIPGTEDYRGLNKDFDILKDKY</sequence>
<feature type="chain" id="PRO_5047246027" description="DOPA 4,5-dioxygenase" evidence="1">
    <location>
        <begin position="21"/>
        <end position="196"/>
    </location>
</feature>
<evidence type="ECO:0008006" key="4">
    <source>
        <dbReference type="Google" id="ProtNLM"/>
    </source>
</evidence>
<organism evidence="2 3">
    <name type="scientific">Orchesella dallaii</name>
    <dbReference type="NCBI Taxonomy" id="48710"/>
    <lineage>
        <taxon>Eukaryota</taxon>
        <taxon>Metazoa</taxon>
        <taxon>Ecdysozoa</taxon>
        <taxon>Arthropoda</taxon>
        <taxon>Hexapoda</taxon>
        <taxon>Collembola</taxon>
        <taxon>Entomobryomorpha</taxon>
        <taxon>Entomobryoidea</taxon>
        <taxon>Orchesellidae</taxon>
        <taxon>Orchesellinae</taxon>
        <taxon>Orchesella</taxon>
    </lineage>
</organism>
<protein>
    <recommendedName>
        <fullName evidence="4">DOPA 4,5-dioxygenase</fullName>
    </recommendedName>
</protein>
<feature type="signal peptide" evidence="1">
    <location>
        <begin position="1"/>
        <end position="20"/>
    </location>
</feature>
<name>A0ABP1PV31_9HEXA</name>
<gene>
    <name evidence="2" type="ORF">ODALV1_LOCUS2970</name>
</gene>
<evidence type="ECO:0000313" key="2">
    <source>
        <dbReference type="EMBL" id="CAL8074717.1"/>
    </source>
</evidence>
<dbReference type="PANTHER" id="PTHR36423">
    <property type="entry name" value="AFR070WP"/>
    <property type="match status" value="1"/>
</dbReference>
<accession>A0ABP1PV31</accession>
<dbReference type="Proteomes" id="UP001642540">
    <property type="component" value="Unassembled WGS sequence"/>
</dbReference>
<dbReference type="PANTHER" id="PTHR36423:SF2">
    <property type="entry name" value="AFR070WP"/>
    <property type="match status" value="1"/>
</dbReference>